<comment type="caution">
    <text evidence="1">The sequence shown here is derived from an EMBL/GenBank/DDBJ whole genome shotgun (WGS) entry which is preliminary data.</text>
</comment>
<name>A0ACB7Z767_9ERIC</name>
<sequence length="163" mass="18557">MKLWILSLLDSVQETILGEPKVENCSGEKFTGAEIKLLTDSVLCGHPNMVKLNGYCFENGQFGVVYDLEPLDTVHKLVLQGLRFQHTWESREAHWFYLVSDCSQRGLRRVSLSIYTDINGVCASKFVNGPELDLIITITGTEDIPLWMEIQRIYLPRIPKKLA</sequence>
<evidence type="ECO:0000313" key="1">
    <source>
        <dbReference type="EMBL" id="KAH7861213.1"/>
    </source>
</evidence>
<protein>
    <submittedName>
        <fullName evidence="1">Uncharacterized protein</fullName>
    </submittedName>
</protein>
<dbReference type="EMBL" id="CM037154">
    <property type="protein sequence ID" value="KAH7861213.1"/>
    <property type="molecule type" value="Genomic_DNA"/>
</dbReference>
<organism evidence="1 2">
    <name type="scientific">Vaccinium darrowii</name>
    <dbReference type="NCBI Taxonomy" id="229202"/>
    <lineage>
        <taxon>Eukaryota</taxon>
        <taxon>Viridiplantae</taxon>
        <taxon>Streptophyta</taxon>
        <taxon>Embryophyta</taxon>
        <taxon>Tracheophyta</taxon>
        <taxon>Spermatophyta</taxon>
        <taxon>Magnoliopsida</taxon>
        <taxon>eudicotyledons</taxon>
        <taxon>Gunneridae</taxon>
        <taxon>Pentapetalae</taxon>
        <taxon>asterids</taxon>
        <taxon>Ericales</taxon>
        <taxon>Ericaceae</taxon>
        <taxon>Vaccinioideae</taxon>
        <taxon>Vaccinieae</taxon>
        <taxon>Vaccinium</taxon>
    </lineage>
</organism>
<proteinExistence type="predicted"/>
<keyword evidence="2" id="KW-1185">Reference proteome</keyword>
<reference evidence="1 2" key="1">
    <citation type="journal article" date="2021" name="Hortic Res">
        <title>High-quality reference genome and annotation aids understanding of berry development for evergreen blueberry (Vaccinium darrowii).</title>
        <authorList>
            <person name="Yu J."/>
            <person name="Hulse-Kemp A.M."/>
            <person name="Babiker E."/>
            <person name="Staton M."/>
        </authorList>
    </citation>
    <scope>NUCLEOTIDE SEQUENCE [LARGE SCALE GENOMIC DNA]</scope>
    <source>
        <strain evidence="2">cv. NJ 8807/NJ 8810</strain>
        <tissue evidence="1">Young leaf</tissue>
    </source>
</reference>
<dbReference type="Proteomes" id="UP000828048">
    <property type="component" value="Chromosome 4"/>
</dbReference>
<evidence type="ECO:0000313" key="2">
    <source>
        <dbReference type="Proteomes" id="UP000828048"/>
    </source>
</evidence>
<gene>
    <name evidence="1" type="ORF">Vadar_023177</name>
</gene>
<accession>A0ACB7Z767</accession>